<comment type="caution">
    <text evidence="3">The sequence shown here is derived from an EMBL/GenBank/DDBJ whole genome shotgun (WGS) entry which is preliminary data.</text>
</comment>
<dbReference type="AlphaFoldDB" id="A0A0B0DEY1"/>
<dbReference type="RefSeq" id="WP_035964880.1">
    <property type="nucleotide sequence ID" value="NZ_JAQDPS010000010.1"/>
</dbReference>
<evidence type="ECO:0000313" key="3">
    <source>
        <dbReference type="EMBL" id="KHE73814.1"/>
    </source>
</evidence>
<evidence type="ECO:0000313" key="4">
    <source>
        <dbReference type="Proteomes" id="UP000030664"/>
    </source>
</evidence>
<protein>
    <recommendedName>
        <fullName evidence="2">DUF2382 domain-containing protein</fullName>
    </recommendedName>
</protein>
<feature type="domain" description="DUF2382" evidence="2">
    <location>
        <begin position="30"/>
        <end position="140"/>
    </location>
</feature>
<organism evidence="3 4">
    <name type="scientific">Kocuria marina</name>
    <dbReference type="NCBI Taxonomy" id="223184"/>
    <lineage>
        <taxon>Bacteria</taxon>
        <taxon>Bacillati</taxon>
        <taxon>Actinomycetota</taxon>
        <taxon>Actinomycetes</taxon>
        <taxon>Micrococcales</taxon>
        <taxon>Micrococcaceae</taxon>
        <taxon>Kocuria</taxon>
    </lineage>
</organism>
<dbReference type="Proteomes" id="UP000030664">
    <property type="component" value="Unassembled WGS sequence"/>
</dbReference>
<evidence type="ECO:0000259" key="2">
    <source>
        <dbReference type="Pfam" id="PF09557"/>
    </source>
</evidence>
<accession>A0A0B0DEY1</accession>
<dbReference type="InterPro" id="IPR019060">
    <property type="entry name" value="DUF2382"/>
</dbReference>
<dbReference type="PANTHER" id="PTHR38463">
    <property type="entry name" value="STRESS RESPONSE PROTEIN YSNF"/>
    <property type="match status" value="1"/>
</dbReference>
<feature type="compositionally biased region" description="Basic and acidic residues" evidence="1">
    <location>
        <begin position="11"/>
        <end position="27"/>
    </location>
</feature>
<dbReference type="EMBL" id="JROM01000045">
    <property type="protein sequence ID" value="KHE73814.1"/>
    <property type="molecule type" value="Genomic_DNA"/>
</dbReference>
<evidence type="ECO:0000256" key="1">
    <source>
        <dbReference type="SAM" id="MobiDB-lite"/>
    </source>
</evidence>
<dbReference type="STRING" id="223184.AS25_10270"/>
<dbReference type="PANTHER" id="PTHR38463:SF1">
    <property type="entry name" value="STRESS RESPONSE PROTEIN YSNF"/>
    <property type="match status" value="1"/>
</dbReference>
<reference evidence="3 4" key="1">
    <citation type="submission" date="2014-09" db="EMBL/GenBank/DDBJ databases">
        <title>High-quality draft genome sequence of Kocuria marina SO9-6, an actinobacterium isolated from a copper mine.</title>
        <authorList>
            <person name="Castro D.B."/>
            <person name="Pereira L.B."/>
            <person name="Silva M.V."/>
            <person name="Silva B.P."/>
            <person name="Zanardi B.R."/>
            <person name="Carlos C."/>
            <person name="Belgini D.R."/>
            <person name="Limache E.G."/>
            <person name="Lacerda G.V."/>
            <person name="Nery M.B."/>
            <person name="Gomes M.B."/>
            <person name="Souza S."/>
            <person name="Silva T.M."/>
            <person name="Rodrigues V.D."/>
            <person name="Paulino L.C."/>
            <person name="Vicentini R."/>
            <person name="Ferraz L.F."/>
            <person name="Ottoboni L.M."/>
        </authorList>
    </citation>
    <scope>NUCLEOTIDE SEQUENCE [LARGE SCALE GENOMIC DNA]</scope>
    <source>
        <strain evidence="3 4">SO9-6</strain>
    </source>
</reference>
<dbReference type="Pfam" id="PF09557">
    <property type="entry name" value="DUF2382"/>
    <property type="match status" value="1"/>
</dbReference>
<sequence length="148" mass="17167">MAVQNTAPGQDPRDPRHAAAPDDEHASVIRHEERLVINREEEVTGRARLRKYVVSEPVRQEVTLASEEANVVRTPITEEERQAFLDGRELPVGEDELILYRTEPVVQTMRVPYQRVRLVAERVERTEVIEETLRKERVDIETDERPAH</sequence>
<gene>
    <name evidence="3" type="ORF">AS25_10270</name>
</gene>
<feature type="region of interest" description="Disordered" evidence="1">
    <location>
        <begin position="1"/>
        <end position="27"/>
    </location>
</feature>
<proteinExistence type="predicted"/>
<dbReference type="InterPro" id="IPR052967">
    <property type="entry name" value="Stress_Response_Assoc"/>
</dbReference>
<name>A0A0B0DEY1_9MICC</name>
<dbReference type="eggNOG" id="COG3861">
    <property type="taxonomic scope" value="Bacteria"/>
</dbReference>